<evidence type="ECO:0000313" key="2">
    <source>
        <dbReference type="Proteomes" id="UP001338125"/>
    </source>
</evidence>
<dbReference type="EMBL" id="JAVFKD010000012">
    <property type="protein sequence ID" value="KAK5991894.1"/>
    <property type="molecule type" value="Genomic_DNA"/>
</dbReference>
<evidence type="ECO:0000313" key="1">
    <source>
        <dbReference type="EMBL" id="KAK5991894.1"/>
    </source>
</evidence>
<protein>
    <submittedName>
        <fullName evidence="1">Uncharacterized protein</fullName>
    </submittedName>
</protein>
<keyword evidence="2" id="KW-1185">Reference proteome</keyword>
<name>A0ABR0SIP5_9HYPO</name>
<reference evidence="1 2" key="1">
    <citation type="submission" date="2024-01" db="EMBL/GenBank/DDBJ databases">
        <title>Complete genome of Cladobotryum mycophilum ATHUM6906.</title>
        <authorList>
            <person name="Christinaki A.C."/>
            <person name="Myridakis A.I."/>
            <person name="Kouvelis V.N."/>
        </authorList>
    </citation>
    <scope>NUCLEOTIDE SEQUENCE [LARGE SCALE GENOMIC DNA]</scope>
    <source>
        <strain evidence="1 2">ATHUM6906</strain>
    </source>
</reference>
<comment type="caution">
    <text evidence="1">The sequence shown here is derived from an EMBL/GenBank/DDBJ whole genome shotgun (WGS) entry which is preliminary data.</text>
</comment>
<dbReference type="Proteomes" id="UP001338125">
    <property type="component" value="Unassembled WGS sequence"/>
</dbReference>
<sequence>MDNVHDLEKAPEIFKAILKPSAVQQFKDWSKARENPFHFERLFFRRDKFADPLPDLPCYGGREYGNPVDRLVPILRCVDAVSRGEEIAHMMPQIRAYALMWPAKASKEFQQEVAENKTDALVIMLSFYATTWWLLSERVWWVKHRSKALCEAILKYLGDSMDTEWGRMSS</sequence>
<gene>
    <name evidence="1" type="ORF">PT974_05282</name>
</gene>
<organism evidence="1 2">
    <name type="scientific">Cladobotryum mycophilum</name>
    <dbReference type="NCBI Taxonomy" id="491253"/>
    <lineage>
        <taxon>Eukaryota</taxon>
        <taxon>Fungi</taxon>
        <taxon>Dikarya</taxon>
        <taxon>Ascomycota</taxon>
        <taxon>Pezizomycotina</taxon>
        <taxon>Sordariomycetes</taxon>
        <taxon>Hypocreomycetidae</taxon>
        <taxon>Hypocreales</taxon>
        <taxon>Hypocreaceae</taxon>
        <taxon>Cladobotryum</taxon>
    </lineage>
</organism>
<accession>A0ABR0SIP5</accession>
<proteinExistence type="predicted"/>